<dbReference type="SUPFAM" id="SSF56112">
    <property type="entry name" value="Protein kinase-like (PK-like)"/>
    <property type="match status" value="1"/>
</dbReference>
<dbReference type="PROSITE" id="PS50011">
    <property type="entry name" value="PROTEIN_KINASE_DOM"/>
    <property type="match status" value="1"/>
</dbReference>
<feature type="compositionally biased region" description="Polar residues" evidence="13">
    <location>
        <begin position="1784"/>
        <end position="1798"/>
    </location>
</feature>
<dbReference type="Gene3D" id="3.10.20.90">
    <property type="entry name" value="Phosphatidylinositol 3-kinase Catalytic Subunit, Chain A, domain 1"/>
    <property type="match status" value="2"/>
</dbReference>
<feature type="region of interest" description="Disordered" evidence="13">
    <location>
        <begin position="1976"/>
        <end position="2076"/>
    </location>
</feature>
<feature type="region of interest" description="Disordered" evidence="13">
    <location>
        <begin position="2404"/>
        <end position="2439"/>
    </location>
</feature>
<feature type="region of interest" description="Disordered" evidence="13">
    <location>
        <begin position="1660"/>
        <end position="1837"/>
    </location>
</feature>
<dbReference type="GO" id="GO:0004674">
    <property type="term" value="F:protein serine/threonine kinase activity"/>
    <property type="evidence" value="ECO:0007669"/>
    <property type="project" value="UniProtKB-KW"/>
</dbReference>
<feature type="region of interest" description="Disordered" evidence="13">
    <location>
        <begin position="2543"/>
        <end position="2639"/>
    </location>
</feature>
<evidence type="ECO:0000313" key="15">
    <source>
        <dbReference type="Ensembl" id="ENSSTUP00000076797.1"/>
    </source>
</evidence>
<evidence type="ECO:0000256" key="11">
    <source>
        <dbReference type="ARBA" id="ARBA00047899"/>
    </source>
</evidence>
<feature type="compositionally biased region" description="Polar residues" evidence="13">
    <location>
        <begin position="1734"/>
        <end position="1772"/>
    </location>
</feature>
<keyword evidence="10" id="KW-0067">ATP-binding</keyword>
<comment type="catalytic activity">
    <reaction evidence="11">
        <text>L-threonyl-[protein] + ATP = O-phospho-L-threonyl-[protein] + ADP + H(+)</text>
        <dbReference type="Rhea" id="RHEA:46608"/>
        <dbReference type="Rhea" id="RHEA-COMP:11060"/>
        <dbReference type="Rhea" id="RHEA-COMP:11605"/>
        <dbReference type="ChEBI" id="CHEBI:15378"/>
        <dbReference type="ChEBI" id="CHEBI:30013"/>
        <dbReference type="ChEBI" id="CHEBI:30616"/>
        <dbReference type="ChEBI" id="CHEBI:61977"/>
        <dbReference type="ChEBI" id="CHEBI:456216"/>
        <dbReference type="EC" id="2.7.11.1"/>
    </reaction>
</comment>
<feature type="compositionally biased region" description="Polar residues" evidence="13">
    <location>
        <begin position="144"/>
        <end position="156"/>
    </location>
</feature>
<dbReference type="Pfam" id="PF24889">
    <property type="entry name" value="CCTL2_WNK"/>
    <property type="match status" value="1"/>
</dbReference>
<dbReference type="FunFam" id="3.30.200.20:FF:000494">
    <property type="entry name" value="serine/threonine-protein kinase WNK2 isoform X2"/>
    <property type="match status" value="1"/>
</dbReference>
<dbReference type="GO" id="GO:0005737">
    <property type="term" value="C:cytoplasm"/>
    <property type="evidence" value="ECO:0007669"/>
    <property type="project" value="UniProtKB-SubCell"/>
</dbReference>
<feature type="compositionally biased region" description="Polar residues" evidence="13">
    <location>
        <begin position="112"/>
        <end position="131"/>
    </location>
</feature>
<feature type="domain" description="Protein kinase" evidence="14">
    <location>
        <begin position="180"/>
        <end position="438"/>
    </location>
</feature>
<evidence type="ECO:0000256" key="12">
    <source>
        <dbReference type="ARBA" id="ARBA00048679"/>
    </source>
</evidence>
<feature type="compositionally biased region" description="Polar residues" evidence="13">
    <location>
        <begin position="2626"/>
        <end position="2639"/>
    </location>
</feature>
<feature type="compositionally biased region" description="Low complexity" evidence="13">
    <location>
        <begin position="2586"/>
        <end position="2616"/>
    </location>
</feature>
<proteinExistence type="predicted"/>
<dbReference type="Gene3D" id="3.30.200.20">
    <property type="entry name" value="Phosphorylase Kinase, domain 1"/>
    <property type="match status" value="1"/>
</dbReference>
<sequence>MESGTEHDGFKYPSVPNSQCDLNINIYETISDGNVNNMGTSTVVRSGSDPSSYPPSNYQLIVRQRFIRRSLWFSDSDEQAFEVPECDNSSKILNINLRTIVDRTRGAWSGPQEGSSTESQGGQKDSATESASADEKEKAGDTLNVASTDGSKNAIRTASDENEEEAEMKAVSTSPGGRFLKFDIELGRGSFKTVYKGLDTDTWVEVAWCELQDRKLTKVERQRFKEEAEMLKGLQHPNIVRFYDFWESPLKGKKCIVLVTELMTSGTLKTYLKRFKVMKPKVLRSWCRQILKGLHFLHTRAPPIIHRDLKCDNIFITGPTGSVKIGDLGLATLKRASFAKSVIGTPEFMAPEMYEEHYDESVDVYAFGMCMLEMATSEYPYSECQNAAQIYRKVTSGVKPASYNKVVDPEIKEIIGECICQKKEERYSIKDLLNHAFFAEHTGVRVELAEEDDGKKAAIALKLWVEDPKKLKGKYKESGAIEFTFELEKESSEGVAQEMVESGFFHESDAKIVGKSIRDRVALIKWRRERTVSARTPVNQGEAGLRAQATLAQGTSAGATQAGQPPLIEPNEPEADQHTRLCNLPASATSVTSDSTFDSGLGSTVFSDSHSSQHNVLYQSQVEPITMATQQRQCLASARPRSCERGEGWKAALGPEFRVGAGTRRGSASVIDTLRDNNDISLHMLLQPITSGSCSQQRASSPTPTSPDDQSESSPSEFRSEAEDGFPSLSAFPAPILLAPPSPTYSEARRHSDSSIESPTLEATNGSRLKSVSVEAAVGRRHSDLSTLQSLNSALQHHHHHQGAPRSHLCQACLSLLLLKSREGGHKKHTAFPFPPHPCACPYRHHHFSSGMTTTAGSGGMKGPSHTGSDLSDLSLLQKNLMNIISRKTTPSNQGQDSLLHLSAAQQPVRSYGDGSLKLTQRGSFSGDHTAPPLARPTQDHKASYCAGEHRATGPPGVPSAVHALLQNQSSLQGQPASAPALYTPLQYLQLGHSYPASPLAAQQTPTAASYSAAALQHTPASATYSASNIPLQHNHTGHSYPAPALQKIATAASHSTANVPLQQPAASFSAATLPLQQPHTAASYTAATMPIQQTPTPQSYIAPTQQQMTQTAASYPVPILQQTPTAASFSAAVAMPVQHTVLAASIGTATIPSQPAAQSYPAPVEHLQHLTPPQSYESAAPTVVHTVPIPSLPTQAPSVATQPLAAAVLPPIQPCPAPHSLPATARLPATASLPATAMPPSLQPGQSSPMHHSQQTVLVPIQQQHSQQPVQAPIQQHNQQTVQVPLPKHSQTMAQPTVQQAPVVQSYQSPAHTVQQGSTLQSYPNAAPLMVQPNAASQSYPPTAPHIKQQAAPVQGCTPTKPSVMGQAYPSALTPQQAAAPQTYPVAPIVQQQTGTATPQHSQAATLPLGQQNQPYLYNTVFLNQNFPAAQSLSQHQQSSSSLPSQASPSQQLLAQTSVLQQLQPLQISTSLPPTHLSQFSSPYPNIQVVTSLTGCDTYPHPCLVPQSYPSSLPPLYVSPGQPATLPPSVSSLAPLHIENALAPPTSVPPISSHTPLLAMTAPTLPQHQQMYPAALQQSVMTHTHPHTQLPTLTHPVHSHLASLPGQQNTQPQNTHHMHPNPAAVRLPFQHVTHPTYSHPAAAPELALPSFLPLRQQVQQQAKAQLPDAVPFAQPNQPSQPAVFSPPVQTVPDPGTGTAATQLDLNQNPSQTQSQHQAQGQSQPQAPAPLHPDSQTAAPWPASTSLTQQNQASASSCSGTTLTSGQAQTESNLEDPGVEKQASGASYSYDSVNSDATSGKEMSDGNEGTHGSGKGEGKVRKHHRRSTRTRSRQDKINKPKLSMLNVYYTGDKMVECQLETHNHKMVTFKFDLDGDAPEEIATYMVENDFILLLEKEMFIEQLKDIVDKAEDMLSEDTEGERISDHVGSPQQSHGAVILGGEGSKTAAPNSPQLVYQQNVLHTGKRWFIICPVAETPTPDRERTSSDTSTTKEAPVTSLSRSSCSTTPPVSAPTPVLALTTTSPTPGPSAPQSSAQSQDTNVGKARVQQPQASGTKPSTTSATTASMGRHDSLSGSEPCISMVTDIPCCPIVPPVSLDVNGVGHKGVSGTSSCLPNQETSLSGDPPPPLASHQPVVLQQPYAMPSMVGGGGGATTPSQPQSPAHQASQQQDGPGGSGSGGGCGLGESDGEGPPRVEFVDRTIKTLDEKLRNLLYQEYAQSAPSSTASDLQGSNTEGVSSPPVSDCQTTSGGGLPRKGEVLPQIPERTDSLGTLSDTAGLLNRRDFVGSSSSYGSKSRFQIIPTPPDVIRRLEKGRSCSSPAPSSGSGGSRAAAEGGGPRDQGCMVVGRFSVMTTEEGAENAPKPPCSNRYSAPPDLYQDTTASSPNATPRLLPRAHTADAATNHSFHFDSDSGEEDTSSLAPPLAYHKPPAHALPEHSGSDLMKRAVAFLRRTGRSSVQSSDSPSRQSVVANGHAISPPGPGHVSYVSSDNDSEFEDADMRKELQRLREKHMKEISELQAFQRSEIERLYKELGKAVPPGVGLLHAAPPSGRRRKVSKHKLKAGKLLNPMVQQLKNNVNITTTGESAPSSSGSPAKSSILSDGSARSSGSSSSTSGTRPSKAPEPVQTQQPCSLKGSFSSDNIYGGGMATHVGPGQGWTVYHQTSERVTYKSSSKPRARFLSGPVSLSIWSTLKRLCLGKERSSRSSHGASATQTASNQQQPPAVPNPLPSPQPMTVLAQAQTNNSNNKKPGTFTDDLHKLVDDWTKETLAATQPRPSLNQIKQQRRMQDLEGQAMQEVRCPIPPNKFQLPLSCPLTAALGPAMPTALSSNPSAMLQPGYMVPAGPYGGVVPGPLYPQQWSGMPSPVGMMGAAGGMPYPTMANPGVQAYPLTLHSPKNVPNTRTT</sequence>
<dbReference type="FunFam" id="3.10.20.90:FF:000007">
    <property type="entry name" value="Serine/threonine-protein kinase WNK1 isoform 1"/>
    <property type="match status" value="1"/>
</dbReference>
<feature type="compositionally biased region" description="Basic residues" evidence="13">
    <location>
        <begin position="1820"/>
        <end position="1831"/>
    </location>
</feature>
<evidence type="ECO:0000256" key="2">
    <source>
        <dbReference type="ARBA" id="ARBA00004496"/>
    </source>
</evidence>
<protein>
    <recommendedName>
        <fullName evidence="3">non-specific serine/threonine protein kinase</fullName>
        <ecNumber evidence="3">2.7.11.1</ecNumber>
    </recommendedName>
</protein>
<keyword evidence="16" id="KW-1185">Reference proteome</keyword>
<evidence type="ECO:0000256" key="4">
    <source>
        <dbReference type="ARBA" id="ARBA00022490"/>
    </source>
</evidence>
<feature type="compositionally biased region" description="Polar residues" evidence="13">
    <location>
        <begin position="2570"/>
        <end position="2585"/>
    </location>
</feature>
<gene>
    <name evidence="15" type="primary">LOC115166351</name>
</gene>
<feature type="compositionally biased region" description="Polar residues" evidence="13">
    <location>
        <begin position="1244"/>
        <end position="1255"/>
    </location>
</feature>
<feature type="region of interest" description="Disordered" evidence="13">
    <location>
        <begin position="2105"/>
        <end position="2194"/>
    </location>
</feature>
<feature type="compositionally biased region" description="Low complexity" evidence="13">
    <location>
        <begin position="2316"/>
        <end position="2333"/>
    </location>
</feature>
<dbReference type="GO" id="GO:0005524">
    <property type="term" value="F:ATP binding"/>
    <property type="evidence" value="ECO:0007669"/>
    <property type="project" value="UniProtKB-KW"/>
</dbReference>
<dbReference type="PROSITE" id="PS00108">
    <property type="entry name" value="PROTEIN_KINASE_ST"/>
    <property type="match status" value="1"/>
</dbReference>
<evidence type="ECO:0000313" key="16">
    <source>
        <dbReference type="Proteomes" id="UP000472277"/>
    </source>
</evidence>
<evidence type="ECO:0000256" key="3">
    <source>
        <dbReference type="ARBA" id="ARBA00012513"/>
    </source>
</evidence>
<name>A0A674BZR4_SALTR</name>
<feature type="compositionally biased region" description="Basic residues" evidence="13">
    <location>
        <begin position="2551"/>
        <end position="2563"/>
    </location>
</feature>
<dbReference type="InterPro" id="IPR024678">
    <property type="entry name" value="Kinase_OSR1/WNK_CCT"/>
</dbReference>
<comment type="cofactor">
    <cofactor evidence="1">
        <name>Mg(2+)</name>
        <dbReference type="ChEBI" id="CHEBI:18420"/>
    </cofactor>
</comment>
<evidence type="ECO:0000259" key="14">
    <source>
        <dbReference type="PROSITE" id="PS50011"/>
    </source>
</evidence>
<dbReference type="InParanoid" id="A0A674BZR4"/>
<keyword evidence="5" id="KW-0723">Serine/threonine-protein kinase</keyword>
<feature type="region of interest" description="Disordered" evidence="13">
    <location>
        <begin position="1921"/>
        <end position="1945"/>
    </location>
</feature>
<feature type="region of interest" description="Disordered" evidence="13">
    <location>
        <begin position="2221"/>
        <end position="2275"/>
    </location>
</feature>
<keyword evidence="6" id="KW-0597">Phosphoprotein</keyword>
<dbReference type="FunFam" id="1.10.510.10:FF:000006">
    <property type="entry name" value="Serine/threonine-protein kinase WNK1 isoform 2"/>
    <property type="match status" value="1"/>
</dbReference>
<keyword evidence="9" id="KW-0418">Kinase</keyword>
<evidence type="ECO:0000256" key="7">
    <source>
        <dbReference type="ARBA" id="ARBA00022679"/>
    </source>
</evidence>
<organism evidence="15 16">
    <name type="scientific">Salmo trutta</name>
    <name type="common">Brown trout</name>
    <dbReference type="NCBI Taxonomy" id="8032"/>
    <lineage>
        <taxon>Eukaryota</taxon>
        <taxon>Metazoa</taxon>
        <taxon>Chordata</taxon>
        <taxon>Craniata</taxon>
        <taxon>Vertebrata</taxon>
        <taxon>Euteleostomi</taxon>
        <taxon>Actinopterygii</taxon>
        <taxon>Neopterygii</taxon>
        <taxon>Teleostei</taxon>
        <taxon>Protacanthopterygii</taxon>
        <taxon>Salmoniformes</taxon>
        <taxon>Salmonidae</taxon>
        <taxon>Salmoninae</taxon>
        <taxon>Salmo</taxon>
    </lineage>
</organism>
<feature type="compositionally biased region" description="Low complexity" evidence="13">
    <location>
        <begin position="2455"/>
        <end position="2470"/>
    </location>
</feature>
<dbReference type="InterPro" id="IPR056865">
    <property type="entry name" value="CCTL2_WNK"/>
</dbReference>
<feature type="compositionally biased region" description="Low complexity" evidence="13">
    <location>
        <begin position="2156"/>
        <end position="2171"/>
    </location>
</feature>
<feature type="region of interest" description="Disordered" evidence="13">
    <location>
        <begin position="2453"/>
        <end position="2493"/>
    </location>
</feature>
<comment type="catalytic activity">
    <reaction evidence="12">
        <text>L-seryl-[protein] + ATP = O-phospho-L-seryl-[protein] + ADP + H(+)</text>
        <dbReference type="Rhea" id="RHEA:17989"/>
        <dbReference type="Rhea" id="RHEA-COMP:9863"/>
        <dbReference type="Rhea" id="RHEA-COMP:11604"/>
        <dbReference type="ChEBI" id="CHEBI:15378"/>
        <dbReference type="ChEBI" id="CHEBI:29999"/>
        <dbReference type="ChEBI" id="CHEBI:30616"/>
        <dbReference type="ChEBI" id="CHEBI:83421"/>
        <dbReference type="ChEBI" id="CHEBI:456216"/>
        <dbReference type="EC" id="2.7.11.1"/>
    </reaction>
</comment>
<feature type="region of interest" description="Disordered" evidence="13">
    <location>
        <begin position="852"/>
        <end position="872"/>
    </location>
</feature>
<dbReference type="Pfam" id="PF12202">
    <property type="entry name" value="OSR1_C"/>
    <property type="match status" value="1"/>
</dbReference>
<feature type="compositionally biased region" description="Polar residues" evidence="13">
    <location>
        <begin position="2378"/>
        <end position="2387"/>
    </location>
</feature>
<feature type="region of interest" description="Disordered" evidence="13">
    <location>
        <begin position="691"/>
        <end position="768"/>
    </location>
</feature>
<feature type="compositionally biased region" description="Gly residues" evidence="13">
    <location>
        <begin position="2172"/>
        <end position="2186"/>
    </location>
</feature>
<dbReference type="Gene3D" id="1.10.510.10">
    <property type="entry name" value="Transferase(Phosphotransferase) domain 1"/>
    <property type="match status" value="1"/>
</dbReference>
<dbReference type="Ensembl" id="ENSSTUT00000081772.1">
    <property type="protein sequence ID" value="ENSSTUP00000076797.1"/>
    <property type="gene ID" value="ENSSTUG00000033862.1"/>
</dbReference>
<feature type="compositionally biased region" description="Low complexity" evidence="13">
    <location>
        <begin position="2005"/>
        <end position="2038"/>
    </location>
</feature>
<dbReference type="OMA" id="CRNRYSA"/>
<evidence type="ECO:0000256" key="1">
    <source>
        <dbReference type="ARBA" id="ARBA00001946"/>
    </source>
</evidence>
<evidence type="ECO:0000256" key="9">
    <source>
        <dbReference type="ARBA" id="ARBA00022777"/>
    </source>
</evidence>
<dbReference type="InterPro" id="IPR000719">
    <property type="entry name" value="Prot_kinase_dom"/>
</dbReference>
<dbReference type="SMART" id="SM00220">
    <property type="entry name" value="S_TKc"/>
    <property type="match status" value="1"/>
</dbReference>
<evidence type="ECO:0000256" key="10">
    <source>
        <dbReference type="ARBA" id="ARBA00022840"/>
    </source>
</evidence>
<accession>A0A674BZR4</accession>
<feature type="compositionally biased region" description="Low complexity" evidence="13">
    <location>
        <begin position="2710"/>
        <end position="2722"/>
    </location>
</feature>
<evidence type="ECO:0000256" key="6">
    <source>
        <dbReference type="ARBA" id="ARBA00022553"/>
    </source>
</evidence>
<feature type="region of interest" description="Disordered" evidence="13">
    <location>
        <begin position="2701"/>
        <end position="2735"/>
    </location>
</feature>
<dbReference type="GeneTree" id="ENSGT00940000157161"/>
<dbReference type="Pfam" id="PF00069">
    <property type="entry name" value="Pkinase"/>
    <property type="match status" value="1"/>
</dbReference>
<reference evidence="15" key="2">
    <citation type="submission" date="2025-09" db="UniProtKB">
        <authorList>
            <consortium name="Ensembl"/>
        </authorList>
    </citation>
    <scope>IDENTIFICATION</scope>
</reference>
<evidence type="ECO:0000256" key="13">
    <source>
        <dbReference type="SAM" id="MobiDB-lite"/>
    </source>
</evidence>
<feature type="compositionally biased region" description="Polar residues" evidence="13">
    <location>
        <begin position="2108"/>
        <end position="2122"/>
    </location>
</feature>
<evidence type="ECO:0000256" key="5">
    <source>
        <dbReference type="ARBA" id="ARBA00022527"/>
    </source>
</evidence>
<feature type="region of interest" description="Disordered" evidence="13">
    <location>
        <begin position="920"/>
        <end position="939"/>
    </location>
</feature>
<keyword evidence="8" id="KW-0547">Nucleotide-binding</keyword>
<feature type="compositionally biased region" description="Polar residues" evidence="13">
    <location>
        <begin position="2221"/>
        <end position="2248"/>
    </location>
</feature>
<feature type="region of interest" description="Disordered" evidence="13">
    <location>
        <begin position="1235"/>
        <end position="1255"/>
    </location>
</feature>
<dbReference type="InterPro" id="IPR008271">
    <property type="entry name" value="Ser/Thr_kinase_AS"/>
</dbReference>
<feature type="region of interest" description="Disordered" evidence="13">
    <location>
        <begin position="1601"/>
        <end position="1622"/>
    </location>
</feature>
<dbReference type="EC" id="2.7.11.1" evidence="3"/>
<keyword evidence="7" id="KW-0808">Transferase</keyword>
<feature type="region of interest" description="Disordered" evidence="13">
    <location>
        <begin position="2313"/>
        <end position="2391"/>
    </location>
</feature>
<dbReference type="FunFam" id="3.10.20.90:FF:000012">
    <property type="entry name" value="Serine/threonine-protein kinase WNK1 isoform 2"/>
    <property type="match status" value="1"/>
</dbReference>
<feature type="compositionally biased region" description="Low complexity" evidence="13">
    <location>
        <begin position="700"/>
        <end position="717"/>
    </location>
</feature>
<dbReference type="CDD" id="cd13983">
    <property type="entry name" value="STKc_WNK"/>
    <property type="match status" value="1"/>
</dbReference>
<feature type="compositionally biased region" description="Polar residues" evidence="13">
    <location>
        <begin position="755"/>
        <end position="768"/>
    </location>
</feature>
<dbReference type="InterPro" id="IPR050588">
    <property type="entry name" value="WNK_Ser-Thr_kinase"/>
</dbReference>
<dbReference type="PANTHER" id="PTHR13902">
    <property type="entry name" value="SERINE/THREONINE-PROTEIN KINASE WNK WITH NO LYSINE -RELATED"/>
    <property type="match status" value="1"/>
</dbReference>
<feature type="compositionally biased region" description="Pro residues" evidence="13">
    <location>
        <begin position="2723"/>
        <end position="2733"/>
    </location>
</feature>
<evidence type="ECO:0000256" key="8">
    <source>
        <dbReference type="ARBA" id="ARBA00022741"/>
    </source>
</evidence>
<feature type="region of interest" description="Disordered" evidence="13">
    <location>
        <begin position="104"/>
        <end position="172"/>
    </location>
</feature>
<comment type="subcellular location">
    <subcellularLocation>
        <location evidence="2">Cytoplasm</location>
    </subcellularLocation>
</comment>
<feature type="compositionally biased region" description="Low complexity" evidence="13">
    <location>
        <begin position="1708"/>
        <end position="1726"/>
    </location>
</feature>
<dbReference type="InterPro" id="IPR011009">
    <property type="entry name" value="Kinase-like_dom_sf"/>
</dbReference>
<feature type="compositionally biased region" description="Polar residues" evidence="13">
    <location>
        <begin position="1606"/>
        <end position="1616"/>
    </location>
</feature>
<reference evidence="15" key="1">
    <citation type="submission" date="2025-08" db="UniProtKB">
        <authorList>
            <consortium name="Ensembl"/>
        </authorList>
    </citation>
    <scope>IDENTIFICATION</scope>
</reference>
<dbReference type="Proteomes" id="UP000472277">
    <property type="component" value="Chromosome 28"/>
</dbReference>
<feature type="compositionally biased region" description="Low complexity" evidence="13">
    <location>
        <begin position="2052"/>
        <end position="2066"/>
    </location>
</feature>
<keyword evidence="4" id="KW-0963">Cytoplasm</keyword>